<keyword evidence="5 9" id="KW-0378">Hydrolase</keyword>
<evidence type="ECO:0000256" key="6">
    <source>
        <dbReference type="SAM" id="MobiDB-lite"/>
    </source>
</evidence>
<dbReference type="PANTHER" id="PTHR43668">
    <property type="entry name" value="ALLANTOINASE"/>
    <property type="match status" value="1"/>
</dbReference>
<dbReference type="Gene3D" id="2.30.40.10">
    <property type="entry name" value="Urease, subunit C, domain 1"/>
    <property type="match status" value="1"/>
</dbReference>
<dbReference type="Proteomes" id="UP000704467">
    <property type="component" value="Unassembled WGS sequence"/>
</dbReference>
<evidence type="ECO:0000259" key="7">
    <source>
        <dbReference type="Pfam" id="PF00449"/>
    </source>
</evidence>
<dbReference type="NCBIfam" id="NF006559">
    <property type="entry name" value="PRK09060.1"/>
    <property type="match status" value="1"/>
</dbReference>
<dbReference type="InterPro" id="IPR032466">
    <property type="entry name" value="Metal_Hydrolase"/>
</dbReference>
<comment type="caution">
    <text evidence="9">The sequence shown here is derived from an EMBL/GenBank/DDBJ whole genome shotgun (WGS) entry which is preliminary data.</text>
</comment>
<accession>A0ABX1DJ72</accession>
<evidence type="ECO:0000256" key="5">
    <source>
        <dbReference type="ARBA" id="ARBA00022801"/>
    </source>
</evidence>
<dbReference type="CDD" id="cd01318">
    <property type="entry name" value="DHOase_IIb"/>
    <property type="match status" value="1"/>
</dbReference>
<dbReference type="InterPro" id="IPR011612">
    <property type="entry name" value="Urease_alpha_N_dom"/>
</dbReference>
<dbReference type="SUPFAM" id="SSF51556">
    <property type="entry name" value="Metallo-dependent hydrolases"/>
    <property type="match status" value="1"/>
</dbReference>
<dbReference type="InterPro" id="IPR050138">
    <property type="entry name" value="DHOase/Allantoinase_Hydrolase"/>
</dbReference>
<evidence type="ECO:0000256" key="1">
    <source>
        <dbReference type="ARBA" id="ARBA00001947"/>
    </source>
</evidence>
<comment type="cofactor">
    <cofactor evidence="1">
        <name>Zn(2+)</name>
        <dbReference type="ChEBI" id="CHEBI:29105"/>
    </cofactor>
</comment>
<sequence>MRFAPSLRNPHWKGSQVPSQSKETIMAETFDTILKGATIVNHDGTGQRDIGIRNGRIAAIGSLGQASAGEVIDCTGLHILPGVVDSQVHFREPGLEHKEDLETGSRAAVLGGVTSVFEMPNTKPLTTTVETLEDKIRRGRHRMHCDFAFWVGGTRDNAKDVGELERLPGAAGIKVFMGSSTGDLLVEDDDGVRSILKNTRRRAAFHSEDEFRLKQREGLRVQGDPSSHPVWRDEVAALQCTERLVRIAHETGARIHVLHISTAEEIDFLQAHKDVATCEATPHHLTLSADDYKTLGNLIQMNPPVRDKRHRDGVWKGIDQGIVDVLGSDHAPHTLEEKQKPYPASPSGMTGVQTLVPIMLDHVNAGKLSLERFVDLSSHGPNRIFGMSRKGRIAVGYDADLTIVDMKRRETITHEQAGSKAGWTPYHGKTVTGWPIGTIVRGIKVMWDAEIVNPHQGEPVEFIEALPRG</sequence>
<evidence type="ECO:0000259" key="8">
    <source>
        <dbReference type="Pfam" id="PF01979"/>
    </source>
</evidence>
<evidence type="ECO:0000256" key="2">
    <source>
        <dbReference type="ARBA" id="ARBA00002368"/>
    </source>
</evidence>
<evidence type="ECO:0000256" key="4">
    <source>
        <dbReference type="ARBA" id="ARBA00022723"/>
    </source>
</evidence>
<dbReference type="GO" id="GO:0004151">
    <property type="term" value="F:dihydroorotase activity"/>
    <property type="evidence" value="ECO:0007669"/>
    <property type="project" value="UniProtKB-EC"/>
</dbReference>
<dbReference type="EC" id="3.5.2.3" evidence="9"/>
<feature type="domain" description="Urease alpha-subunit N-terminal" evidence="7">
    <location>
        <begin position="20"/>
        <end position="66"/>
    </location>
</feature>
<feature type="region of interest" description="Disordered" evidence="6">
    <location>
        <begin position="1"/>
        <end position="21"/>
    </location>
</feature>
<evidence type="ECO:0000313" key="9">
    <source>
        <dbReference type="EMBL" id="NKC03027.1"/>
    </source>
</evidence>
<organism evidence="9 10">
    <name type="scientific">Brucella haematophila</name>
    <dbReference type="NCBI Taxonomy" id="419474"/>
    <lineage>
        <taxon>Bacteria</taxon>
        <taxon>Pseudomonadati</taxon>
        <taxon>Pseudomonadota</taxon>
        <taxon>Alphaproteobacteria</taxon>
        <taxon>Hyphomicrobiales</taxon>
        <taxon>Brucellaceae</taxon>
        <taxon>Brucella/Ochrobactrum group</taxon>
        <taxon>Brucella</taxon>
    </lineage>
</organism>
<evidence type="ECO:0000256" key="3">
    <source>
        <dbReference type="ARBA" id="ARBA00010286"/>
    </source>
</evidence>
<dbReference type="Pfam" id="PF01979">
    <property type="entry name" value="Amidohydro_1"/>
    <property type="match status" value="1"/>
</dbReference>
<dbReference type="Gene3D" id="3.20.20.140">
    <property type="entry name" value="Metal-dependent hydrolases"/>
    <property type="match status" value="1"/>
</dbReference>
<dbReference type="NCBIfam" id="TIGR00857">
    <property type="entry name" value="pyrC_multi"/>
    <property type="match status" value="1"/>
</dbReference>
<dbReference type="SUPFAM" id="SSF51338">
    <property type="entry name" value="Composite domain of metallo-dependent hydrolases"/>
    <property type="match status" value="1"/>
</dbReference>
<dbReference type="InterPro" id="IPR006680">
    <property type="entry name" value="Amidohydro-rel"/>
</dbReference>
<dbReference type="Pfam" id="PF00449">
    <property type="entry name" value="Urease_alpha"/>
    <property type="match status" value="1"/>
</dbReference>
<gene>
    <name evidence="9" type="ORF">HED55_05670</name>
</gene>
<name>A0ABX1DJ72_9HYPH</name>
<protein>
    <submittedName>
        <fullName evidence="9">Dihydroorotase</fullName>
        <ecNumber evidence="9">3.5.2.3</ecNumber>
    </submittedName>
</protein>
<evidence type="ECO:0000313" key="10">
    <source>
        <dbReference type="Proteomes" id="UP000704467"/>
    </source>
</evidence>
<reference evidence="9 10" key="1">
    <citation type="submission" date="2020-03" db="EMBL/GenBank/DDBJ databases">
        <title>Whole genome sequencing of clinical and environmental type strains of Ochrobactrum.</title>
        <authorList>
            <person name="Dharne M."/>
        </authorList>
    </citation>
    <scope>NUCLEOTIDE SEQUENCE [LARGE SCALE GENOMIC DNA]</scope>
    <source>
        <strain evidence="9 10">CIP 109452</strain>
    </source>
</reference>
<dbReference type="InterPro" id="IPR011059">
    <property type="entry name" value="Metal-dep_hydrolase_composite"/>
</dbReference>
<dbReference type="InterPro" id="IPR002195">
    <property type="entry name" value="Dihydroorotase_CS"/>
</dbReference>
<dbReference type="PROSITE" id="PS00483">
    <property type="entry name" value="DIHYDROOROTASE_2"/>
    <property type="match status" value="1"/>
</dbReference>
<comment type="function">
    <text evidence="2">Catalyzes the reversible cyclization of carbamoyl aspartate to dihydroorotate.</text>
</comment>
<dbReference type="PANTHER" id="PTHR43668:SF4">
    <property type="entry name" value="ALLANTOINASE"/>
    <property type="match status" value="1"/>
</dbReference>
<comment type="similarity">
    <text evidence="3">Belongs to the metallo-dependent hydrolases superfamily. DHOase family. Class I DHOase subfamily.</text>
</comment>
<keyword evidence="4" id="KW-0479">Metal-binding</keyword>
<feature type="domain" description="Amidohydrolase-related" evidence="8">
    <location>
        <begin position="79"/>
        <end position="442"/>
    </location>
</feature>
<proteinExistence type="inferred from homology"/>
<keyword evidence="10" id="KW-1185">Reference proteome</keyword>
<dbReference type="EMBL" id="JAAVLN010000001">
    <property type="protein sequence ID" value="NKC03027.1"/>
    <property type="molecule type" value="Genomic_DNA"/>
</dbReference>